<evidence type="ECO:0000259" key="1">
    <source>
        <dbReference type="Pfam" id="PF20209"/>
    </source>
</evidence>
<keyword evidence="3" id="KW-1185">Reference proteome</keyword>
<dbReference type="EMBL" id="KV423934">
    <property type="protein sequence ID" value="KZT60100.1"/>
    <property type="molecule type" value="Genomic_DNA"/>
</dbReference>
<dbReference type="STRING" id="1353952.A0A165I402"/>
<dbReference type="InterPro" id="IPR046700">
    <property type="entry name" value="DUF6570"/>
</dbReference>
<dbReference type="InParanoid" id="A0A165I402"/>
<feature type="non-terminal residue" evidence="2">
    <location>
        <position position="1"/>
    </location>
</feature>
<evidence type="ECO:0000313" key="2">
    <source>
        <dbReference type="EMBL" id="KZT60100.1"/>
    </source>
</evidence>
<name>A0A165I402_9BASI</name>
<dbReference type="OrthoDB" id="432234at2759"/>
<reference evidence="2 3" key="1">
    <citation type="journal article" date="2016" name="Mol. Biol. Evol.">
        <title>Comparative Genomics of Early-Diverging Mushroom-Forming Fungi Provides Insights into the Origins of Lignocellulose Decay Capabilities.</title>
        <authorList>
            <person name="Nagy L.G."/>
            <person name="Riley R."/>
            <person name="Tritt A."/>
            <person name="Adam C."/>
            <person name="Daum C."/>
            <person name="Floudas D."/>
            <person name="Sun H."/>
            <person name="Yadav J.S."/>
            <person name="Pangilinan J."/>
            <person name="Larsson K.H."/>
            <person name="Matsuura K."/>
            <person name="Barry K."/>
            <person name="Labutti K."/>
            <person name="Kuo R."/>
            <person name="Ohm R.A."/>
            <person name="Bhattacharya S.S."/>
            <person name="Shirouzu T."/>
            <person name="Yoshinaga Y."/>
            <person name="Martin F.M."/>
            <person name="Grigoriev I.V."/>
            <person name="Hibbett D.S."/>
        </authorList>
    </citation>
    <scope>NUCLEOTIDE SEQUENCE [LARGE SCALE GENOMIC DNA]</scope>
    <source>
        <strain evidence="2 3">HHB12733</strain>
    </source>
</reference>
<dbReference type="Proteomes" id="UP000076842">
    <property type="component" value="Unassembled WGS sequence"/>
</dbReference>
<gene>
    <name evidence="2" type="ORF">CALCODRAFT_429880</name>
</gene>
<evidence type="ECO:0000313" key="3">
    <source>
        <dbReference type="Proteomes" id="UP000076842"/>
    </source>
</evidence>
<feature type="domain" description="DUF6570" evidence="1">
    <location>
        <begin position="17"/>
        <end position="107"/>
    </location>
</feature>
<protein>
    <recommendedName>
        <fullName evidence="1">DUF6570 domain-containing protein</fullName>
    </recommendedName>
</protein>
<accession>A0A165I402</accession>
<dbReference type="Pfam" id="PF20209">
    <property type="entry name" value="DUF6570"/>
    <property type="match status" value="1"/>
</dbReference>
<sequence length="321" mass="36351">CTATKVCFQYFNNPESRLFQQGHNAMQCYFQGNVLILPQDTAVLNNILPPPIDDVKNSFMTLFAGQEAPTADVLRKLQPVKANVSIVCTMLDFLLTHNNTYTCSTIDFPQGTSFSDDYFNTIFPTNQSIGTNSLHILPCIEIGYVRTEPAQVASESDIGSRNVFEDSVIEENNFLVEVSGYSTSNCTAASYKAMKANTLAHCLDDHGSFLLSQKGNHAIHNLCNEYTLTWMFPHLDPFALGGFNDPRRWHLVSMGKQLAHLMRLADRRFQHDPSFAYIFHSILQRWDALRDVRFRLPEGRHQAIVENLLNVNLDVFADFSR</sequence>
<dbReference type="AlphaFoldDB" id="A0A165I402"/>
<proteinExistence type="predicted"/>
<organism evidence="2 3">
    <name type="scientific">Calocera cornea HHB12733</name>
    <dbReference type="NCBI Taxonomy" id="1353952"/>
    <lineage>
        <taxon>Eukaryota</taxon>
        <taxon>Fungi</taxon>
        <taxon>Dikarya</taxon>
        <taxon>Basidiomycota</taxon>
        <taxon>Agaricomycotina</taxon>
        <taxon>Dacrymycetes</taxon>
        <taxon>Dacrymycetales</taxon>
        <taxon>Dacrymycetaceae</taxon>
        <taxon>Calocera</taxon>
    </lineage>
</organism>